<keyword evidence="3" id="KW-1185">Reference proteome</keyword>
<organism evidence="2 3">
    <name type="scientific">Leptospira kemamanensis</name>
    <dbReference type="NCBI Taxonomy" id="2484942"/>
    <lineage>
        <taxon>Bacteria</taxon>
        <taxon>Pseudomonadati</taxon>
        <taxon>Spirochaetota</taxon>
        <taxon>Spirochaetia</taxon>
        <taxon>Leptospirales</taxon>
        <taxon>Leptospiraceae</taxon>
        <taxon>Leptospira</taxon>
    </lineage>
</organism>
<dbReference type="AlphaFoldDB" id="A0A4R9JPG7"/>
<keyword evidence="1" id="KW-0732">Signal</keyword>
<protein>
    <recommendedName>
        <fullName evidence="4">Lipoprotein</fullName>
    </recommendedName>
</protein>
<evidence type="ECO:0000256" key="1">
    <source>
        <dbReference type="SAM" id="SignalP"/>
    </source>
</evidence>
<name>A0A4R9JPG7_9LEPT</name>
<comment type="caution">
    <text evidence="2">The sequence shown here is derived from an EMBL/GenBank/DDBJ whole genome shotgun (WGS) entry which is preliminary data.</text>
</comment>
<evidence type="ECO:0000313" key="2">
    <source>
        <dbReference type="EMBL" id="TGL48226.1"/>
    </source>
</evidence>
<evidence type="ECO:0000313" key="3">
    <source>
        <dbReference type="Proteomes" id="UP000297609"/>
    </source>
</evidence>
<reference evidence="2" key="1">
    <citation type="journal article" date="2019" name="PLoS Negl. Trop. Dis.">
        <title>Revisiting the worldwide diversity of Leptospira species in the environment.</title>
        <authorList>
            <person name="Vincent A.T."/>
            <person name="Schiettekatte O."/>
            <person name="Bourhy P."/>
            <person name="Veyrier F.J."/>
            <person name="Picardeau M."/>
        </authorList>
    </citation>
    <scope>NUCLEOTIDE SEQUENCE [LARGE SCALE GENOMIC DNA]</scope>
    <source>
        <strain evidence="2">201702454</strain>
    </source>
</reference>
<feature type="chain" id="PRO_5020397793" description="Lipoprotein" evidence="1">
    <location>
        <begin position="20"/>
        <end position="102"/>
    </location>
</feature>
<proteinExistence type="predicted"/>
<dbReference type="Proteomes" id="UP000297609">
    <property type="component" value="Unassembled WGS sequence"/>
</dbReference>
<accession>A0A4R9JPG7</accession>
<sequence>MKLKIVQVSLIVFVFSLLACSQSEFEYKMKSQRDKCKDGVGSEGKKDVARVNCGIALPIVIDNPLITNQSPQGQNSFNYLLTRCLLAIHKLNQCENKSSIFP</sequence>
<dbReference type="PROSITE" id="PS51257">
    <property type="entry name" value="PROKAR_LIPOPROTEIN"/>
    <property type="match status" value="1"/>
</dbReference>
<feature type="signal peptide" evidence="1">
    <location>
        <begin position="1"/>
        <end position="19"/>
    </location>
</feature>
<dbReference type="RefSeq" id="WP_135620794.1">
    <property type="nucleotide sequence ID" value="NZ_RQGG01000046.1"/>
</dbReference>
<gene>
    <name evidence="2" type="ORF">EHQ59_16070</name>
</gene>
<dbReference type="EMBL" id="RQGG01000046">
    <property type="protein sequence ID" value="TGL48226.1"/>
    <property type="molecule type" value="Genomic_DNA"/>
</dbReference>
<evidence type="ECO:0008006" key="4">
    <source>
        <dbReference type="Google" id="ProtNLM"/>
    </source>
</evidence>